<dbReference type="PANTHER" id="PTHR42748:SF7">
    <property type="entry name" value="NMRA LIKE REDOX SENSOR 1-RELATED"/>
    <property type="match status" value="1"/>
</dbReference>
<dbReference type="GO" id="GO:0005634">
    <property type="term" value="C:nucleus"/>
    <property type="evidence" value="ECO:0007669"/>
    <property type="project" value="TreeGrafter"/>
</dbReference>
<sequence length="304" mass="33156">MSPNQNFLVVGATGNQGKAVISALLAHPSKISPTSIYAVTRDAYSPSAQRLASRHVGIHLIEGNLSNSVALFEQLPAAVRSTTVSFLMQPEDPEAEHTNGQHFISAAQAAGIAHIVYSSADRGAGSDNDPSFVPQFQGKFVVEQHLKKAVLDSAGSLSYTILRPVFMMENFKKGFLSKVIANLLRDQLNGQKFQMVSNEDIGKWAAAAMVDSRDMFFHNRGFSIAGDELSFDEIDRIYQDETGQHIPTTYWLISAPSMAMVGKVNALFRLLRDVPGGADLPALSARSKPVDFRTWVRSTTNRTA</sequence>
<keyword evidence="2" id="KW-0521">NADP</keyword>
<dbReference type="SUPFAM" id="SSF51735">
    <property type="entry name" value="NAD(P)-binding Rossmann-fold domains"/>
    <property type="match status" value="1"/>
</dbReference>
<comment type="similarity">
    <text evidence="1">Belongs to the NmrA-type oxidoreductase family.</text>
</comment>
<dbReference type="InterPro" id="IPR051164">
    <property type="entry name" value="NmrA-like_oxidored"/>
</dbReference>
<dbReference type="Gene3D" id="3.40.50.720">
    <property type="entry name" value="NAD(P)-binding Rossmann-like Domain"/>
    <property type="match status" value="1"/>
</dbReference>
<dbReference type="InterPro" id="IPR036291">
    <property type="entry name" value="NAD(P)-bd_dom_sf"/>
</dbReference>
<dbReference type="InterPro" id="IPR008030">
    <property type="entry name" value="NmrA-like"/>
</dbReference>
<organism evidence="4 5">
    <name type="scientific">Myriangium duriaei CBS 260.36</name>
    <dbReference type="NCBI Taxonomy" id="1168546"/>
    <lineage>
        <taxon>Eukaryota</taxon>
        <taxon>Fungi</taxon>
        <taxon>Dikarya</taxon>
        <taxon>Ascomycota</taxon>
        <taxon>Pezizomycotina</taxon>
        <taxon>Dothideomycetes</taxon>
        <taxon>Dothideomycetidae</taxon>
        <taxon>Myriangiales</taxon>
        <taxon>Myriangiaceae</taxon>
        <taxon>Myriangium</taxon>
    </lineage>
</organism>
<name>A0A9P4IYH7_9PEZI</name>
<keyword evidence="5" id="KW-1185">Reference proteome</keyword>
<accession>A0A9P4IYH7</accession>
<dbReference type="EMBL" id="ML996090">
    <property type="protein sequence ID" value="KAF2150040.1"/>
    <property type="molecule type" value="Genomic_DNA"/>
</dbReference>
<evidence type="ECO:0000256" key="2">
    <source>
        <dbReference type="ARBA" id="ARBA00022857"/>
    </source>
</evidence>
<evidence type="ECO:0000259" key="3">
    <source>
        <dbReference type="Pfam" id="PF05368"/>
    </source>
</evidence>
<dbReference type="Proteomes" id="UP000799439">
    <property type="component" value="Unassembled WGS sequence"/>
</dbReference>
<reference evidence="4" key="1">
    <citation type="journal article" date="2020" name="Stud. Mycol.">
        <title>101 Dothideomycetes genomes: a test case for predicting lifestyles and emergence of pathogens.</title>
        <authorList>
            <person name="Haridas S."/>
            <person name="Albert R."/>
            <person name="Binder M."/>
            <person name="Bloem J."/>
            <person name="Labutti K."/>
            <person name="Salamov A."/>
            <person name="Andreopoulos B."/>
            <person name="Baker S."/>
            <person name="Barry K."/>
            <person name="Bills G."/>
            <person name="Bluhm B."/>
            <person name="Cannon C."/>
            <person name="Castanera R."/>
            <person name="Culley D."/>
            <person name="Daum C."/>
            <person name="Ezra D."/>
            <person name="Gonzalez J."/>
            <person name="Henrissat B."/>
            <person name="Kuo A."/>
            <person name="Liang C."/>
            <person name="Lipzen A."/>
            <person name="Lutzoni F."/>
            <person name="Magnuson J."/>
            <person name="Mondo S."/>
            <person name="Nolan M."/>
            <person name="Ohm R."/>
            <person name="Pangilinan J."/>
            <person name="Park H.-J."/>
            <person name="Ramirez L."/>
            <person name="Alfaro M."/>
            <person name="Sun H."/>
            <person name="Tritt A."/>
            <person name="Yoshinaga Y."/>
            <person name="Zwiers L.-H."/>
            <person name="Turgeon B."/>
            <person name="Goodwin S."/>
            <person name="Spatafora J."/>
            <person name="Crous P."/>
            <person name="Grigoriev I."/>
        </authorList>
    </citation>
    <scope>NUCLEOTIDE SEQUENCE</scope>
    <source>
        <strain evidence="4">CBS 260.36</strain>
    </source>
</reference>
<dbReference type="Pfam" id="PF05368">
    <property type="entry name" value="NmrA"/>
    <property type="match status" value="1"/>
</dbReference>
<evidence type="ECO:0000313" key="4">
    <source>
        <dbReference type="EMBL" id="KAF2150040.1"/>
    </source>
</evidence>
<feature type="domain" description="NmrA-like" evidence="3">
    <location>
        <begin position="5"/>
        <end position="247"/>
    </location>
</feature>
<evidence type="ECO:0000256" key="1">
    <source>
        <dbReference type="ARBA" id="ARBA00006328"/>
    </source>
</evidence>
<comment type="caution">
    <text evidence="4">The sequence shown here is derived from an EMBL/GenBank/DDBJ whole genome shotgun (WGS) entry which is preliminary data.</text>
</comment>
<dbReference type="PANTHER" id="PTHR42748">
    <property type="entry name" value="NITROGEN METABOLITE REPRESSION PROTEIN NMRA FAMILY MEMBER"/>
    <property type="match status" value="1"/>
</dbReference>
<gene>
    <name evidence="4" type="ORF">K461DRAFT_260043</name>
</gene>
<dbReference type="Gene3D" id="3.90.25.10">
    <property type="entry name" value="UDP-galactose 4-epimerase, domain 1"/>
    <property type="match status" value="1"/>
</dbReference>
<dbReference type="OrthoDB" id="3358371at2759"/>
<proteinExistence type="inferred from homology"/>
<dbReference type="AlphaFoldDB" id="A0A9P4IYH7"/>
<protein>
    <submittedName>
        <fullName evidence="4">NmrA family protein-like protein</fullName>
    </submittedName>
</protein>
<evidence type="ECO:0000313" key="5">
    <source>
        <dbReference type="Proteomes" id="UP000799439"/>
    </source>
</evidence>